<evidence type="ECO:0000256" key="2">
    <source>
        <dbReference type="SAM" id="MobiDB-lite"/>
    </source>
</evidence>
<evidence type="ECO:0008006" key="5">
    <source>
        <dbReference type="Google" id="ProtNLM"/>
    </source>
</evidence>
<name>A0AA39F2W0_MICHY</name>
<evidence type="ECO:0000313" key="4">
    <source>
        <dbReference type="Proteomes" id="UP001168972"/>
    </source>
</evidence>
<keyword evidence="1" id="KW-0175">Coiled coil</keyword>
<dbReference type="GO" id="GO:0000149">
    <property type="term" value="F:SNARE binding"/>
    <property type="evidence" value="ECO:0007669"/>
    <property type="project" value="TreeGrafter"/>
</dbReference>
<dbReference type="GO" id="GO:0000323">
    <property type="term" value="C:lytic vacuole"/>
    <property type="evidence" value="ECO:0007669"/>
    <property type="project" value="TreeGrafter"/>
</dbReference>
<reference evidence="3" key="2">
    <citation type="submission" date="2023-03" db="EMBL/GenBank/DDBJ databases">
        <authorList>
            <person name="Inwood S.N."/>
            <person name="Skelly J.G."/>
            <person name="Guhlin J."/>
            <person name="Harrop T.W.R."/>
            <person name="Goldson S.G."/>
            <person name="Dearden P.K."/>
        </authorList>
    </citation>
    <scope>NUCLEOTIDE SEQUENCE</scope>
    <source>
        <strain evidence="3">Lincoln</strain>
        <tissue evidence="3">Whole body</tissue>
    </source>
</reference>
<evidence type="ECO:0000256" key="1">
    <source>
        <dbReference type="ARBA" id="ARBA00023054"/>
    </source>
</evidence>
<dbReference type="InterPro" id="IPR018791">
    <property type="entry name" value="UV_resistance/autophagy_Atg14"/>
</dbReference>
<sequence length="872" mass="99804">MEKKVTQGLVRDLDLTLQPRPAPRYKVWLPLATQQLRLRSLHQIIGYNLEQDKNFDTCWFYFTLHRSSMSSPLYTSEPIDNVSPKWSCLEVPTLHATGFSTANEIVMRLWRRTVVNDPNTDVTVFTWGISFTGLVYLGPKLSNNLESMLRHNSLIFHLHGGYFVPSYCLIHPPEFRRYLYMSVNNSEICDSYTVSKLSNLRSIMQSLKHRNESVQSLRDRIASGENIYSPKFKQTTLNRLLQPKRISKEKKAEILKMGKELEIAKFRTKLLEQERIRKKGEVRALNQVHLSIMEENQDQGSILMERYRELNKDIERLREWRQSHIQARECYIQTLAQLAYRQRQLISDLNLIYPIRQESEKKLTINNLHLPDSEKFDKSNDTETSVALGYVAHTTQMIANFLNVPTRYSIIHYGSKSQIIDHITDSIPTKDRQFPLFSRSKDKLQFHYGVYLLNKNIAQLRWYCGLPTSDLRATLPNLASLINMKPNQTLDSSKRTFSGSSLDTDASNNGKHSISLTPPLEKIFSDKDLKMIHRSTRTMSQFKSAKTTLGSSLDQGLDKPTRPLVFGTQMKRICKSEESAIDYKIFSLPRDSYSNSSNETVYHTDTNSKSIVRERLNISASSSPGVIETDIEITIPTSVCKANYGETSSRQRSSNSISSCEMALTGSQTDVVDRFKDTSNNWTSNSINGECSSFDTQCVDDSLLNNQSDNENIVSSECQSVVSVFDKPQQNNDNEKLEHISELHRDVIDNNEKLTSSVMLFERNDNKPEVASSCPESAKSFYDDSENETWPKSLRTETSFNLERSLRYGEGAKTVATVPLSQSQPNRVEEAINDYRASTEFIDSIRKSSENVFARTEALASKKTSFKVMKPR</sequence>
<comment type="caution">
    <text evidence="3">The sequence shown here is derived from an EMBL/GenBank/DDBJ whole genome shotgun (WGS) entry which is preliminary data.</text>
</comment>
<dbReference type="EMBL" id="JAQQBR010001834">
    <property type="protein sequence ID" value="KAK0161927.1"/>
    <property type="molecule type" value="Genomic_DNA"/>
</dbReference>
<evidence type="ECO:0000313" key="3">
    <source>
        <dbReference type="EMBL" id="KAK0161927.1"/>
    </source>
</evidence>
<dbReference type="Proteomes" id="UP001168972">
    <property type="component" value="Unassembled WGS sequence"/>
</dbReference>
<dbReference type="PANTHER" id="PTHR15157">
    <property type="entry name" value="UV RADIATION RESISTANCE-ASSOCIATED GENE PROTEIN"/>
    <property type="match status" value="1"/>
</dbReference>
<dbReference type="Pfam" id="PF10186">
    <property type="entry name" value="ATG14"/>
    <property type="match status" value="1"/>
</dbReference>
<proteinExistence type="predicted"/>
<dbReference type="GO" id="GO:0035493">
    <property type="term" value="P:SNARE complex assembly"/>
    <property type="evidence" value="ECO:0007669"/>
    <property type="project" value="TreeGrafter"/>
</dbReference>
<dbReference type="AlphaFoldDB" id="A0AA39F2W0"/>
<protein>
    <recommendedName>
        <fullName evidence="5">UV radiation resistance-associated gene protein</fullName>
    </recommendedName>
</protein>
<organism evidence="3 4">
    <name type="scientific">Microctonus hyperodae</name>
    <name type="common">Parasitoid wasp</name>
    <dbReference type="NCBI Taxonomy" id="165561"/>
    <lineage>
        <taxon>Eukaryota</taxon>
        <taxon>Metazoa</taxon>
        <taxon>Ecdysozoa</taxon>
        <taxon>Arthropoda</taxon>
        <taxon>Hexapoda</taxon>
        <taxon>Insecta</taxon>
        <taxon>Pterygota</taxon>
        <taxon>Neoptera</taxon>
        <taxon>Endopterygota</taxon>
        <taxon>Hymenoptera</taxon>
        <taxon>Apocrita</taxon>
        <taxon>Ichneumonoidea</taxon>
        <taxon>Braconidae</taxon>
        <taxon>Euphorinae</taxon>
        <taxon>Microctonus</taxon>
    </lineage>
</organism>
<keyword evidence="4" id="KW-1185">Reference proteome</keyword>
<dbReference type="PANTHER" id="PTHR15157:SF5">
    <property type="entry name" value="UV RADIATION RESISTANCE-ASSOCIATED GENE PROTEIN"/>
    <property type="match status" value="1"/>
</dbReference>
<dbReference type="GO" id="GO:0005768">
    <property type="term" value="C:endosome"/>
    <property type="evidence" value="ECO:0007669"/>
    <property type="project" value="TreeGrafter"/>
</dbReference>
<accession>A0AA39F2W0</accession>
<gene>
    <name evidence="3" type="ORF">PV327_008324</name>
</gene>
<dbReference type="GO" id="GO:0032991">
    <property type="term" value="C:protein-containing complex"/>
    <property type="evidence" value="ECO:0007669"/>
    <property type="project" value="UniProtKB-ARBA"/>
</dbReference>
<feature type="region of interest" description="Disordered" evidence="2">
    <location>
        <begin position="492"/>
        <end position="512"/>
    </location>
</feature>
<reference evidence="3" key="1">
    <citation type="journal article" date="2023" name="bioRxiv">
        <title>Scaffold-level genome assemblies of two parasitoid biocontrol wasps reveal the parthenogenesis mechanism and an associated novel virus.</title>
        <authorList>
            <person name="Inwood S."/>
            <person name="Skelly J."/>
            <person name="Guhlin J."/>
            <person name="Harrop T."/>
            <person name="Goldson S."/>
            <person name="Dearden P."/>
        </authorList>
    </citation>
    <scope>NUCLEOTIDE SEQUENCE</scope>
    <source>
        <strain evidence="3">Lincoln</strain>
        <tissue evidence="3">Whole body</tissue>
    </source>
</reference>